<protein>
    <submittedName>
        <fullName evidence="2">DUF4373 domain-containing protein</fullName>
    </submittedName>
</protein>
<reference evidence="2 3" key="1">
    <citation type="journal article" date="2019" name="Nat. Med.">
        <title>A library of human gut bacterial isolates paired with longitudinal multiomics data enables mechanistic microbiome research.</title>
        <authorList>
            <person name="Poyet M."/>
            <person name="Groussin M."/>
            <person name="Gibbons S.M."/>
            <person name="Avila-Pacheco J."/>
            <person name="Jiang X."/>
            <person name="Kearney S.M."/>
            <person name="Perrotta A.R."/>
            <person name="Berdy B."/>
            <person name="Zhao S."/>
            <person name="Lieberman T.D."/>
            <person name="Swanson P.K."/>
            <person name="Smith M."/>
            <person name="Roesemann S."/>
            <person name="Alexander J.E."/>
            <person name="Rich S.A."/>
            <person name="Livny J."/>
            <person name="Vlamakis H."/>
            <person name="Clish C."/>
            <person name="Bullock K."/>
            <person name="Deik A."/>
            <person name="Scott J."/>
            <person name="Pierce K.A."/>
            <person name="Xavier R.J."/>
            <person name="Alm E.J."/>
        </authorList>
    </citation>
    <scope>NUCLEOTIDE SEQUENCE [LARGE SCALE GENOMIC DNA]</scope>
    <source>
        <strain evidence="2 3">BIOML-A162</strain>
    </source>
</reference>
<dbReference type="SMR" id="A0A6I0SYX1"/>
<comment type="caution">
    <text evidence="2">The sequence shown here is derived from an EMBL/GenBank/DDBJ whole genome shotgun (WGS) entry which is preliminary data.</text>
</comment>
<sequence>MSKNGFSYYKAETDRFQDIKIKRLKKKYGCDGYAVYQYALNEIYRVEGAYIRWTEDQLFDCADYWDMNEARVKEIIGYCAEVCLFDPVMWKTQCILTSRAIQSRYLDICKISKKKSYIPLEILLVEPEQPMREPVAMPLFEGGAGAAEHDTPNQATLAEQKFRSTPETFQNTPESSGNIPEKTDKEKKIKEKQRKSSSTPPQPSGALTEEEARVLLSSTVLGEDRSSKPDIARHQPSQADVKADVKAEEEKQRNPQGLINTLRPYNLSQRELEEVLQLSRHGEIGNPVWSILAEMHGNKRLKMPRLFLLKRLRDAMGLVAGGSPGGKAKEAS</sequence>
<gene>
    <name evidence="2" type="ORF">GAN91_00855</name>
</gene>
<feature type="compositionally biased region" description="Basic and acidic residues" evidence="1">
    <location>
        <begin position="222"/>
        <end position="233"/>
    </location>
</feature>
<dbReference type="AlphaFoldDB" id="A0A6I0SYX1"/>
<dbReference type="InterPro" id="IPR025400">
    <property type="entry name" value="Lin1244/Lin1753-like_N"/>
</dbReference>
<name>A0A6I0SYX1_BACT4</name>
<dbReference type="PANTHER" id="PTHR39196">
    <property type="entry name" value="PRIMOSOME, DNAD SUBUNIT"/>
    <property type="match status" value="1"/>
</dbReference>
<dbReference type="OMA" id="KFGMEGW"/>
<dbReference type="PANTHER" id="PTHR39196:SF1">
    <property type="entry name" value="PRIMOSOME, DNAD SUBUNIT"/>
    <property type="match status" value="1"/>
</dbReference>
<evidence type="ECO:0000256" key="1">
    <source>
        <dbReference type="SAM" id="MobiDB-lite"/>
    </source>
</evidence>
<dbReference type="RefSeq" id="WP_011109074.1">
    <property type="nucleotide sequence ID" value="NZ_BQNN01000001.1"/>
</dbReference>
<dbReference type="Proteomes" id="UP000436858">
    <property type="component" value="Unassembled WGS sequence"/>
</dbReference>
<dbReference type="Pfam" id="PF14297">
    <property type="entry name" value="Lin1244_N"/>
    <property type="match status" value="1"/>
</dbReference>
<feature type="compositionally biased region" description="Basic and acidic residues" evidence="1">
    <location>
        <begin position="241"/>
        <end position="253"/>
    </location>
</feature>
<feature type="region of interest" description="Disordered" evidence="1">
    <location>
        <begin position="163"/>
        <end position="258"/>
    </location>
</feature>
<accession>A0A6I0SYX1</accession>
<feature type="compositionally biased region" description="Polar residues" evidence="1">
    <location>
        <begin position="163"/>
        <end position="178"/>
    </location>
</feature>
<dbReference type="GeneID" id="60925200"/>
<proteinExistence type="predicted"/>
<organism evidence="2 3">
    <name type="scientific">Bacteroides thetaiotaomicron</name>
    <dbReference type="NCBI Taxonomy" id="818"/>
    <lineage>
        <taxon>Bacteria</taxon>
        <taxon>Pseudomonadati</taxon>
        <taxon>Bacteroidota</taxon>
        <taxon>Bacteroidia</taxon>
        <taxon>Bacteroidales</taxon>
        <taxon>Bacteroidaceae</taxon>
        <taxon>Bacteroides</taxon>
    </lineage>
</organism>
<evidence type="ECO:0000313" key="2">
    <source>
        <dbReference type="EMBL" id="KAB4487984.1"/>
    </source>
</evidence>
<evidence type="ECO:0000313" key="3">
    <source>
        <dbReference type="Proteomes" id="UP000436858"/>
    </source>
</evidence>
<dbReference type="EMBL" id="WCRY01000001">
    <property type="protein sequence ID" value="KAB4487984.1"/>
    <property type="molecule type" value="Genomic_DNA"/>
</dbReference>